<comment type="caution">
    <text evidence="1">The sequence shown here is derived from an EMBL/GenBank/DDBJ whole genome shotgun (WGS) entry which is preliminary data.</text>
</comment>
<reference evidence="1 2" key="1">
    <citation type="submission" date="2020-10" db="EMBL/GenBank/DDBJ databases">
        <title>The Coptis chinensis genome and diversification of protoberbering-type alkaloids.</title>
        <authorList>
            <person name="Wang B."/>
            <person name="Shu S."/>
            <person name="Song C."/>
            <person name="Liu Y."/>
        </authorList>
    </citation>
    <scope>NUCLEOTIDE SEQUENCE [LARGE SCALE GENOMIC DNA]</scope>
    <source>
        <strain evidence="1">HL-2020</strain>
        <tissue evidence="1">Leaf</tissue>
    </source>
</reference>
<accession>A0A835HBP6</accession>
<proteinExistence type="predicted"/>
<sequence length="153" mass="16986">MLVSQEKVKKEPGQMPQTAKVFVILIEIKSCNSYGVDINTGGIIDTFANFVWEPTVVKINAINATTEAACLILSVDETVKNPKVSHSVFNFSLHCYFLMAIHCIDNPNGECTRRCYLLERWVEGMAGQVSVAVEGECEGVELFGFEDAKDFLE</sequence>
<dbReference type="EMBL" id="JADFTS010000007">
    <property type="protein sequence ID" value="KAF9596361.1"/>
    <property type="molecule type" value="Genomic_DNA"/>
</dbReference>
<protein>
    <submittedName>
        <fullName evidence="1">Uncharacterized protein</fullName>
    </submittedName>
</protein>
<dbReference type="InterPro" id="IPR027413">
    <property type="entry name" value="GROEL-like_equatorial_sf"/>
</dbReference>
<dbReference type="InterPro" id="IPR002423">
    <property type="entry name" value="Cpn60/GroEL/TCP-1"/>
</dbReference>
<gene>
    <name evidence="1" type="ORF">IFM89_009709</name>
</gene>
<dbReference type="GO" id="GO:0005524">
    <property type="term" value="F:ATP binding"/>
    <property type="evidence" value="ECO:0007669"/>
    <property type="project" value="InterPro"/>
</dbReference>
<dbReference type="Pfam" id="PF00118">
    <property type="entry name" value="Cpn60_TCP1"/>
    <property type="match status" value="1"/>
</dbReference>
<organism evidence="1 2">
    <name type="scientific">Coptis chinensis</name>
    <dbReference type="NCBI Taxonomy" id="261450"/>
    <lineage>
        <taxon>Eukaryota</taxon>
        <taxon>Viridiplantae</taxon>
        <taxon>Streptophyta</taxon>
        <taxon>Embryophyta</taxon>
        <taxon>Tracheophyta</taxon>
        <taxon>Spermatophyta</taxon>
        <taxon>Magnoliopsida</taxon>
        <taxon>Ranunculales</taxon>
        <taxon>Ranunculaceae</taxon>
        <taxon>Coptidoideae</taxon>
        <taxon>Coptis</taxon>
    </lineage>
</organism>
<name>A0A835HBP6_9MAGN</name>
<evidence type="ECO:0000313" key="1">
    <source>
        <dbReference type="EMBL" id="KAF9596361.1"/>
    </source>
</evidence>
<dbReference type="Gene3D" id="1.10.560.10">
    <property type="entry name" value="GroEL-like equatorial domain"/>
    <property type="match status" value="1"/>
</dbReference>
<dbReference type="OrthoDB" id="1928377at2759"/>
<dbReference type="SUPFAM" id="SSF48592">
    <property type="entry name" value="GroEL equatorial domain-like"/>
    <property type="match status" value="1"/>
</dbReference>
<dbReference type="Proteomes" id="UP000631114">
    <property type="component" value="Unassembled WGS sequence"/>
</dbReference>
<dbReference type="AlphaFoldDB" id="A0A835HBP6"/>
<evidence type="ECO:0000313" key="2">
    <source>
        <dbReference type="Proteomes" id="UP000631114"/>
    </source>
</evidence>
<keyword evidence="2" id="KW-1185">Reference proteome</keyword>